<evidence type="ECO:0000256" key="4">
    <source>
        <dbReference type="ARBA" id="ARBA00022989"/>
    </source>
</evidence>
<feature type="transmembrane region" description="Helical" evidence="6">
    <location>
        <begin position="6"/>
        <end position="28"/>
    </location>
</feature>
<sequence length="507" mass="57775">MVQKLIFAAILGAVIGYITNWLAIKMLFRPHHEKRIGGIRVPFTPGLIPKEQGRIAKSVGEAIGSHLLTNETMVEALKTNGVNEKFKKWVEAKIMEVQRSSISLGEQIKKIVGASYEKLVCFVKNKIANIIISTIKKDNFKNEIENVIINGVKKELSKRPQVLLENDNYKKLKEKINVEMKNYKDSQEFKDLLFTLTSSKINELENSDKTLEEIIPISIVSTIKVYVYNKNYDISMVIKDMLKDDKINQKIKDAIKGMLGSNLNPMIAMFLNADVIYEKISSVIEHELDKEDTQKNIALFINDLFDKILEGKASNVFSSMSEESKDKSIKQLCKLITEKIIDNKLFDEIIKLLELKISNKESIEDILTDLDLDYEQTLRNFIRSRIDYLSENKKIEEKVYFYVDGSLNKILNMNLDQISEGKETKICTIASNASEVMFDRFVTNKAGDFIEAFNIKKIVEDKINSFEVSFAEEIILEIASKELSAITWLGALLGFIMGFLSTLIASI</sequence>
<evidence type="ECO:0000313" key="7">
    <source>
        <dbReference type="EMBL" id="MCY6959201.1"/>
    </source>
</evidence>
<comment type="subcellular location">
    <subcellularLocation>
        <location evidence="1">Endomembrane system</location>
    </subcellularLocation>
</comment>
<evidence type="ECO:0000256" key="6">
    <source>
        <dbReference type="SAM" id="Phobius"/>
    </source>
</evidence>
<evidence type="ECO:0000256" key="1">
    <source>
        <dbReference type="ARBA" id="ARBA00004308"/>
    </source>
</evidence>
<comment type="similarity">
    <text evidence="2">Belongs to the UPF0754 family.</text>
</comment>
<comment type="caution">
    <text evidence="7">The sequence shown here is derived from an EMBL/GenBank/DDBJ whole genome shotgun (WGS) entry which is preliminary data.</text>
</comment>
<evidence type="ECO:0000256" key="5">
    <source>
        <dbReference type="ARBA" id="ARBA00023136"/>
    </source>
</evidence>
<dbReference type="PANTHER" id="PTHR35791">
    <property type="entry name" value="UPF0754 MEMBRANE PROTEIN YHEB"/>
    <property type="match status" value="1"/>
</dbReference>
<dbReference type="EMBL" id="JAPQFJ010000011">
    <property type="protein sequence ID" value="MCY6959201.1"/>
    <property type="molecule type" value="Genomic_DNA"/>
</dbReference>
<proteinExistence type="inferred from homology"/>
<reference evidence="7" key="1">
    <citation type="submission" date="2022-12" db="EMBL/GenBank/DDBJ databases">
        <title>Clostridium sp. nov., isolated from industrial wastewater.</title>
        <authorList>
            <person name="Jiayan W."/>
        </authorList>
    </citation>
    <scope>NUCLEOTIDE SEQUENCE</scope>
    <source>
        <strain evidence="7">ZC22-4</strain>
    </source>
</reference>
<accession>A0ABT4DA65</accession>
<evidence type="ECO:0000313" key="8">
    <source>
        <dbReference type="Proteomes" id="UP001144612"/>
    </source>
</evidence>
<dbReference type="PANTHER" id="PTHR35791:SF1">
    <property type="entry name" value="UPF0754 MEMBRANE PROTEIN YHEB"/>
    <property type="match status" value="1"/>
</dbReference>
<dbReference type="RefSeq" id="WP_268061626.1">
    <property type="nucleotide sequence ID" value="NZ_JAPQFJ010000011.1"/>
</dbReference>
<name>A0ABT4DA65_9CLOT</name>
<evidence type="ECO:0000256" key="3">
    <source>
        <dbReference type="ARBA" id="ARBA00022692"/>
    </source>
</evidence>
<dbReference type="InterPro" id="IPR007383">
    <property type="entry name" value="DUF445"/>
</dbReference>
<keyword evidence="5 6" id="KW-0472">Membrane</keyword>
<feature type="transmembrane region" description="Helical" evidence="6">
    <location>
        <begin position="485"/>
        <end position="505"/>
    </location>
</feature>
<keyword evidence="4 6" id="KW-1133">Transmembrane helix</keyword>
<dbReference type="Proteomes" id="UP001144612">
    <property type="component" value="Unassembled WGS sequence"/>
</dbReference>
<dbReference type="Pfam" id="PF04286">
    <property type="entry name" value="DUF445"/>
    <property type="match status" value="1"/>
</dbReference>
<organism evidence="7 8">
    <name type="scientific">Clostridium brassicae</name>
    <dbReference type="NCBI Taxonomy" id="2999072"/>
    <lineage>
        <taxon>Bacteria</taxon>
        <taxon>Bacillati</taxon>
        <taxon>Bacillota</taxon>
        <taxon>Clostridia</taxon>
        <taxon>Eubacteriales</taxon>
        <taxon>Clostridiaceae</taxon>
        <taxon>Clostridium</taxon>
    </lineage>
</organism>
<protein>
    <submittedName>
        <fullName evidence="7">DUF445 family protein</fullName>
    </submittedName>
</protein>
<gene>
    <name evidence="7" type="ORF">OW729_11355</name>
</gene>
<keyword evidence="3 6" id="KW-0812">Transmembrane</keyword>
<keyword evidence="8" id="KW-1185">Reference proteome</keyword>
<evidence type="ECO:0000256" key="2">
    <source>
        <dbReference type="ARBA" id="ARBA00008053"/>
    </source>
</evidence>